<accession>A0ACB8CGE0</accession>
<evidence type="ECO:0000313" key="1">
    <source>
        <dbReference type="EMBL" id="KAH7941777.1"/>
    </source>
</evidence>
<reference evidence="1" key="1">
    <citation type="submission" date="2020-05" db="EMBL/GenBank/DDBJ databases">
        <title>Large-scale comparative analyses of tick genomes elucidate their genetic diversity and vector capacities.</title>
        <authorList>
            <person name="Jia N."/>
            <person name="Wang J."/>
            <person name="Shi W."/>
            <person name="Du L."/>
            <person name="Sun Y."/>
            <person name="Zhan W."/>
            <person name="Jiang J."/>
            <person name="Wang Q."/>
            <person name="Zhang B."/>
            <person name="Ji P."/>
            <person name="Sakyi L.B."/>
            <person name="Cui X."/>
            <person name="Yuan T."/>
            <person name="Jiang B."/>
            <person name="Yang W."/>
            <person name="Lam T.T.-Y."/>
            <person name="Chang Q."/>
            <person name="Ding S."/>
            <person name="Wang X."/>
            <person name="Zhu J."/>
            <person name="Ruan X."/>
            <person name="Zhao L."/>
            <person name="Wei J."/>
            <person name="Que T."/>
            <person name="Du C."/>
            <person name="Cheng J."/>
            <person name="Dai P."/>
            <person name="Han X."/>
            <person name="Huang E."/>
            <person name="Gao Y."/>
            <person name="Liu J."/>
            <person name="Shao H."/>
            <person name="Ye R."/>
            <person name="Li L."/>
            <person name="Wei W."/>
            <person name="Wang X."/>
            <person name="Wang C."/>
            <person name="Yang T."/>
            <person name="Huo Q."/>
            <person name="Li W."/>
            <person name="Guo W."/>
            <person name="Chen H."/>
            <person name="Zhou L."/>
            <person name="Ni X."/>
            <person name="Tian J."/>
            <person name="Zhou Y."/>
            <person name="Sheng Y."/>
            <person name="Liu T."/>
            <person name="Pan Y."/>
            <person name="Xia L."/>
            <person name="Li J."/>
            <person name="Zhao F."/>
            <person name="Cao W."/>
        </authorList>
    </citation>
    <scope>NUCLEOTIDE SEQUENCE</scope>
    <source>
        <strain evidence="1">Dsil-2018</strain>
    </source>
</reference>
<proteinExistence type="predicted"/>
<dbReference type="EMBL" id="CM023476">
    <property type="protein sequence ID" value="KAH7941777.1"/>
    <property type="molecule type" value="Genomic_DNA"/>
</dbReference>
<dbReference type="Proteomes" id="UP000821865">
    <property type="component" value="Chromosome 7"/>
</dbReference>
<protein>
    <submittedName>
        <fullName evidence="1">Uncharacterized protein</fullName>
    </submittedName>
</protein>
<gene>
    <name evidence="1" type="ORF">HPB49_017439</name>
</gene>
<evidence type="ECO:0000313" key="2">
    <source>
        <dbReference type="Proteomes" id="UP000821865"/>
    </source>
</evidence>
<comment type="caution">
    <text evidence="1">The sequence shown here is derived from an EMBL/GenBank/DDBJ whole genome shotgun (WGS) entry which is preliminary data.</text>
</comment>
<name>A0ACB8CGE0_DERSI</name>
<sequence length="145" mass="16002">MGNYPTKILALDVKGVFNNVNHTAVLQRLNTLCCGVRVYYYIRDLLSKRKAILKVGDQAPNTFVLDGRGTPQDAMLSPPLLNIALVGIPHLLDNILGIRLHRYADGITIWSSTGSIGAMEIRLQEAAYVVSGHAFMRPRLCPQKS</sequence>
<organism evidence="1 2">
    <name type="scientific">Dermacentor silvarum</name>
    <name type="common">Tick</name>
    <dbReference type="NCBI Taxonomy" id="543639"/>
    <lineage>
        <taxon>Eukaryota</taxon>
        <taxon>Metazoa</taxon>
        <taxon>Ecdysozoa</taxon>
        <taxon>Arthropoda</taxon>
        <taxon>Chelicerata</taxon>
        <taxon>Arachnida</taxon>
        <taxon>Acari</taxon>
        <taxon>Parasitiformes</taxon>
        <taxon>Ixodida</taxon>
        <taxon>Ixodoidea</taxon>
        <taxon>Ixodidae</taxon>
        <taxon>Rhipicephalinae</taxon>
        <taxon>Dermacentor</taxon>
    </lineage>
</organism>
<keyword evidence="2" id="KW-1185">Reference proteome</keyword>